<accession>A0A7W9TG06</accession>
<dbReference type="RefSeq" id="WP_184564698.1">
    <property type="nucleotide sequence ID" value="NZ_BAAARS010000011.1"/>
</dbReference>
<feature type="region of interest" description="Disordered" evidence="1">
    <location>
        <begin position="75"/>
        <end position="94"/>
    </location>
</feature>
<keyword evidence="4" id="KW-1185">Reference proteome</keyword>
<organism evidence="3 4">
    <name type="scientific">Streptomyces paradoxus</name>
    <dbReference type="NCBI Taxonomy" id="66375"/>
    <lineage>
        <taxon>Bacteria</taxon>
        <taxon>Bacillati</taxon>
        <taxon>Actinomycetota</taxon>
        <taxon>Actinomycetes</taxon>
        <taxon>Kitasatosporales</taxon>
        <taxon>Streptomycetaceae</taxon>
        <taxon>Streptomyces</taxon>
    </lineage>
</organism>
<feature type="signal peptide" evidence="2">
    <location>
        <begin position="1"/>
        <end position="29"/>
    </location>
</feature>
<evidence type="ECO:0000256" key="2">
    <source>
        <dbReference type="SAM" id="SignalP"/>
    </source>
</evidence>
<comment type="caution">
    <text evidence="3">The sequence shown here is derived from an EMBL/GenBank/DDBJ whole genome shotgun (WGS) entry which is preliminary data.</text>
</comment>
<dbReference type="Gene3D" id="2.60.40.4070">
    <property type="match status" value="1"/>
</dbReference>
<feature type="compositionally biased region" description="Polar residues" evidence="1">
    <location>
        <begin position="378"/>
        <end position="387"/>
    </location>
</feature>
<feature type="region of interest" description="Disordered" evidence="1">
    <location>
        <begin position="368"/>
        <end position="387"/>
    </location>
</feature>
<feature type="compositionally biased region" description="Low complexity" evidence="1">
    <location>
        <begin position="75"/>
        <end position="87"/>
    </location>
</feature>
<sequence length="737" mass="75892">MIRSRRLVRAAVGGVVALSCTVLTAPAQAAPEADEPAGTVRLVTEKRVTVDYPWAGASGFQYRPGTTAVTTVDYPDAAPPAHAGPDDLASGTDVLNTRDSQTVTQRHRSTGVTATVTIPSGQAYRAAAGWSVLTMDGTGALHVLRAGADGTTEDTPVTGLPAGARPVHYRTGGSVGRLAIVYVLEDKTSVGLVDLADGAFRTYVTGDEAAPQLAFNDRWLVADWKAIRVDAGPGTEPTALTRTDAQLEAVVGDRLLIGNPGFVLGGTEAALTARDLVTGATGTVLTSSFGGIGPTLDGGALATAGPSSLDWNIHRITPTGSGGLTTTEVARVPAAATGVQGLAVAGGELFLYGATPGASLRYSSFQLDATGRPDGPQTRRSPALSPSTCLPGDAACPQLEALGDGRVSHLWTADTGEESVLNVGLDTTTVLNEPTNGDSRGRIGGSTGRYVLYNGGSGKQRVVDFPRGATAGETALTRDRTAAAVWGQTLWAPGSTQGSVTGRNLKTGSTTTIATGAPCTPTDIQAVNTWLYWSCGSSAGVFDRAAGRRITVPADIGPARLADGFLLRENRTTHELLLTDFHTGTATTRTLVKLPATDQNTGGSNGRWAVDRFGGHIAYLNGTYGEVSIVPSGVPTSPLAQMEAQVYTPSVIGKAFPWAPVWQLNKPSTWTLTLTDASGRPVRTLTGASTGAAVRPAWDGTTDSGGATGGPYTWKLTAHPRDGQGPDLTLSGTMNPG</sequence>
<reference evidence="3 4" key="1">
    <citation type="submission" date="2020-08" db="EMBL/GenBank/DDBJ databases">
        <title>Genomic Encyclopedia of Type Strains, Phase IV (KMG-IV): sequencing the most valuable type-strain genomes for metagenomic binning, comparative biology and taxonomic classification.</title>
        <authorList>
            <person name="Goeker M."/>
        </authorList>
    </citation>
    <scope>NUCLEOTIDE SEQUENCE [LARGE SCALE GENOMIC DNA]</scope>
    <source>
        <strain evidence="3 4">DSM 43350</strain>
    </source>
</reference>
<protein>
    <recommendedName>
        <fullName evidence="5">FlgD Ig-like domain-containing protein</fullName>
    </recommendedName>
</protein>
<name>A0A7W9TG06_9ACTN</name>
<keyword evidence="2" id="KW-0732">Signal</keyword>
<feature type="chain" id="PRO_5031284425" description="FlgD Ig-like domain-containing protein" evidence="2">
    <location>
        <begin position="30"/>
        <end position="737"/>
    </location>
</feature>
<dbReference type="EMBL" id="JACHGV010000010">
    <property type="protein sequence ID" value="MBB6080035.1"/>
    <property type="molecule type" value="Genomic_DNA"/>
</dbReference>
<dbReference type="PROSITE" id="PS51257">
    <property type="entry name" value="PROKAR_LIPOPROTEIN"/>
    <property type="match status" value="1"/>
</dbReference>
<gene>
    <name evidence="3" type="ORF">HNR57_005979</name>
</gene>
<evidence type="ECO:0008006" key="5">
    <source>
        <dbReference type="Google" id="ProtNLM"/>
    </source>
</evidence>
<proteinExistence type="predicted"/>
<dbReference type="Proteomes" id="UP000591537">
    <property type="component" value="Unassembled WGS sequence"/>
</dbReference>
<feature type="region of interest" description="Disordered" evidence="1">
    <location>
        <begin position="717"/>
        <end position="737"/>
    </location>
</feature>
<evidence type="ECO:0000313" key="3">
    <source>
        <dbReference type="EMBL" id="MBB6080035.1"/>
    </source>
</evidence>
<evidence type="ECO:0000313" key="4">
    <source>
        <dbReference type="Proteomes" id="UP000591537"/>
    </source>
</evidence>
<evidence type="ECO:0000256" key="1">
    <source>
        <dbReference type="SAM" id="MobiDB-lite"/>
    </source>
</evidence>
<dbReference type="AlphaFoldDB" id="A0A7W9TG06"/>